<dbReference type="AlphaFoldDB" id="A0A2T6KLW7"/>
<reference evidence="1 2" key="1">
    <citation type="submission" date="2018-04" db="EMBL/GenBank/DDBJ databases">
        <title>Genomic Encyclopedia of Archaeal and Bacterial Type Strains, Phase II (KMG-II): from individual species to whole genera.</title>
        <authorList>
            <person name="Goeker M."/>
        </authorList>
    </citation>
    <scope>NUCLEOTIDE SEQUENCE [LARGE SCALE GENOMIC DNA]</scope>
    <source>
        <strain evidence="1 2">DSM 29955</strain>
    </source>
</reference>
<sequence length="124" mass="14306">MPAPQIKRRVISFWMVRAFETGQFHDHDNALWKHGTCTKKQPTATGPKEFAALPGLQRMAKTGELIARQTFVQPNHRLHQTLSCTMRELRLMLSQECVCLLLTLLLLDERHFFMFGPSRISQDA</sequence>
<name>A0A2T6KLW7_9RHOB</name>
<comment type="caution">
    <text evidence="1">The sequence shown here is derived from an EMBL/GenBank/DDBJ whole genome shotgun (WGS) entry which is preliminary data.</text>
</comment>
<keyword evidence="2" id="KW-1185">Reference proteome</keyword>
<gene>
    <name evidence="1" type="ORF">C8N45_102219</name>
</gene>
<dbReference type="EMBL" id="QBUD01000002">
    <property type="protein sequence ID" value="PUB17209.1"/>
    <property type="molecule type" value="Genomic_DNA"/>
</dbReference>
<evidence type="ECO:0000313" key="2">
    <source>
        <dbReference type="Proteomes" id="UP000244523"/>
    </source>
</evidence>
<proteinExistence type="predicted"/>
<organism evidence="1 2">
    <name type="scientific">Yoonia sediminilitoris</name>
    <dbReference type="NCBI Taxonomy" id="1286148"/>
    <lineage>
        <taxon>Bacteria</taxon>
        <taxon>Pseudomonadati</taxon>
        <taxon>Pseudomonadota</taxon>
        <taxon>Alphaproteobacteria</taxon>
        <taxon>Rhodobacterales</taxon>
        <taxon>Paracoccaceae</taxon>
        <taxon>Yoonia</taxon>
    </lineage>
</organism>
<evidence type="ECO:0000313" key="1">
    <source>
        <dbReference type="EMBL" id="PUB17209.1"/>
    </source>
</evidence>
<dbReference type="Proteomes" id="UP000244523">
    <property type="component" value="Unassembled WGS sequence"/>
</dbReference>
<accession>A0A2T6KLW7</accession>
<protein>
    <submittedName>
        <fullName evidence="1">Uncharacterized protein</fullName>
    </submittedName>
</protein>